<evidence type="ECO:0000313" key="19">
    <source>
        <dbReference type="Proteomes" id="UP000053464"/>
    </source>
</evidence>
<feature type="transmembrane region" description="Helical" evidence="16">
    <location>
        <begin position="302"/>
        <end position="323"/>
    </location>
</feature>
<feature type="transmembrane region" description="Helical" evidence="16">
    <location>
        <begin position="135"/>
        <end position="154"/>
    </location>
</feature>
<comment type="subcellular location">
    <subcellularLocation>
        <location evidence="1">Cell membrane</location>
        <topology evidence="1">Multi-pass membrane protein</topology>
    </subcellularLocation>
</comment>
<dbReference type="InterPro" id="IPR023615">
    <property type="entry name" value="Cyt_c_Oxase_su1_BS"/>
</dbReference>
<feature type="transmembrane region" description="Helical" evidence="16">
    <location>
        <begin position="335"/>
        <end position="358"/>
    </location>
</feature>
<keyword evidence="8" id="KW-0479">Metal-binding</keyword>
<evidence type="ECO:0000259" key="17">
    <source>
        <dbReference type="PROSITE" id="PS50855"/>
    </source>
</evidence>
<dbReference type="PROSITE" id="PS00077">
    <property type="entry name" value="COX1_CUB"/>
    <property type="match status" value="1"/>
</dbReference>
<evidence type="ECO:0000256" key="7">
    <source>
        <dbReference type="ARBA" id="ARBA00022692"/>
    </source>
</evidence>
<dbReference type="Pfam" id="PF00115">
    <property type="entry name" value="COX1"/>
    <property type="match status" value="1"/>
</dbReference>
<evidence type="ECO:0000256" key="11">
    <source>
        <dbReference type="ARBA" id="ARBA00023004"/>
    </source>
</evidence>
<dbReference type="PANTHER" id="PTHR10422:SF35">
    <property type="entry name" value="CYTOCHROME BO(3) UBIQUINOL OXIDASE SUBUNIT 1"/>
    <property type="match status" value="1"/>
</dbReference>
<dbReference type="Proteomes" id="UP000053464">
    <property type="component" value="Unassembled WGS sequence"/>
</dbReference>
<feature type="transmembrane region" description="Helical" evidence="16">
    <location>
        <begin position="276"/>
        <end position="295"/>
    </location>
</feature>
<evidence type="ECO:0000256" key="2">
    <source>
        <dbReference type="ARBA" id="ARBA00009578"/>
    </source>
</evidence>
<feature type="transmembrane region" description="Helical" evidence="16">
    <location>
        <begin position="370"/>
        <end position="393"/>
    </location>
</feature>
<feature type="transmembrane region" description="Helical" evidence="16">
    <location>
        <begin position="50"/>
        <end position="71"/>
    </location>
</feature>
<dbReference type="GO" id="GO:0046872">
    <property type="term" value="F:metal ion binding"/>
    <property type="evidence" value="ECO:0007669"/>
    <property type="project" value="UniProtKB-KW"/>
</dbReference>
<proteinExistence type="inferred from homology"/>
<evidence type="ECO:0000256" key="12">
    <source>
        <dbReference type="ARBA" id="ARBA00023008"/>
    </source>
</evidence>
<feature type="transmembrane region" description="Helical" evidence="16">
    <location>
        <begin position="618"/>
        <end position="637"/>
    </location>
</feature>
<evidence type="ECO:0000256" key="13">
    <source>
        <dbReference type="ARBA" id="ARBA00023136"/>
    </source>
</evidence>
<protein>
    <submittedName>
        <fullName evidence="18">Cytochrome B561</fullName>
    </submittedName>
</protein>
<comment type="caution">
    <text evidence="18">The sequence shown here is derived from an EMBL/GenBank/DDBJ whole genome shotgun (WGS) entry which is preliminary data.</text>
</comment>
<dbReference type="PANTHER" id="PTHR10422">
    <property type="entry name" value="CYTOCHROME C OXIDASE SUBUNIT 1"/>
    <property type="match status" value="1"/>
</dbReference>
<feature type="transmembrane region" description="Helical" evidence="16">
    <location>
        <begin position="742"/>
        <end position="762"/>
    </location>
</feature>
<dbReference type="InterPro" id="IPR036927">
    <property type="entry name" value="Cyt_c_oxase-like_su1_sf"/>
</dbReference>
<evidence type="ECO:0000256" key="8">
    <source>
        <dbReference type="ARBA" id="ARBA00022723"/>
    </source>
</evidence>
<dbReference type="GO" id="GO:0020037">
    <property type="term" value="F:heme binding"/>
    <property type="evidence" value="ECO:0007669"/>
    <property type="project" value="InterPro"/>
</dbReference>
<evidence type="ECO:0000256" key="1">
    <source>
        <dbReference type="ARBA" id="ARBA00004651"/>
    </source>
</evidence>
<dbReference type="PROSITE" id="PS50855">
    <property type="entry name" value="COX1"/>
    <property type="match status" value="1"/>
</dbReference>
<feature type="transmembrane region" description="Helical" evidence="16">
    <location>
        <begin position="405"/>
        <end position="429"/>
    </location>
</feature>
<keyword evidence="3 14" id="KW-0813">Transport</keyword>
<keyword evidence="6 14" id="KW-0679">Respiratory chain</keyword>
<comment type="similarity">
    <text evidence="2 14">Belongs to the heme-copper respiratory oxidase family.</text>
</comment>
<dbReference type="SUPFAM" id="SSF81452">
    <property type="entry name" value="Cytochrome c oxidase subunit III-like"/>
    <property type="match status" value="1"/>
</dbReference>
<evidence type="ECO:0000256" key="3">
    <source>
        <dbReference type="ARBA" id="ARBA00022448"/>
    </source>
</evidence>
<dbReference type="InterPro" id="IPR035973">
    <property type="entry name" value="Cyt_c_oxidase_su3-like_sf"/>
</dbReference>
<keyword evidence="9 14" id="KW-0249">Electron transport</keyword>
<evidence type="ECO:0000256" key="15">
    <source>
        <dbReference type="SAM" id="MobiDB-lite"/>
    </source>
</evidence>
<dbReference type="Gene3D" id="1.20.210.10">
    <property type="entry name" value="Cytochrome c oxidase-like, subunit I domain"/>
    <property type="match status" value="1"/>
</dbReference>
<feature type="transmembrane region" description="Helical" evidence="16">
    <location>
        <begin position="441"/>
        <end position="463"/>
    </location>
</feature>
<keyword evidence="19" id="KW-1185">Reference proteome</keyword>
<dbReference type="PRINTS" id="PR01165">
    <property type="entry name" value="CYCOXIDASEI"/>
</dbReference>
<dbReference type="SUPFAM" id="SSF81442">
    <property type="entry name" value="Cytochrome c oxidase subunit I-like"/>
    <property type="match status" value="1"/>
</dbReference>
<evidence type="ECO:0000256" key="6">
    <source>
        <dbReference type="ARBA" id="ARBA00022660"/>
    </source>
</evidence>
<feature type="transmembrane region" description="Helical" evidence="16">
    <location>
        <begin position="711"/>
        <end position="730"/>
    </location>
</feature>
<keyword evidence="10 16" id="KW-1133">Transmembrane helix</keyword>
<dbReference type="STRING" id="1581420.AAW00_09290"/>
<dbReference type="AlphaFoldDB" id="A0A0G9MUK3"/>
<dbReference type="GO" id="GO:0022904">
    <property type="term" value="P:respiratory electron transport chain"/>
    <property type="evidence" value="ECO:0007669"/>
    <property type="project" value="TreeGrafter"/>
</dbReference>
<feature type="transmembrane region" description="Helical" evidence="16">
    <location>
        <begin position="216"/>
        <end position="242"/>
    </location>
</feature>
<evidence type="ECO:0000256" key="9">
    <source>
        <dbReference type="ARBA" id="ARBA00022982"/>
    </source>
</evidence>
<sequence>MSETGFDHALYDRFPTQGPRPEGELEELERIWCKPTGWQLLTAVNNNYIGIYYVGTAFLFFLLAGVLSLGMRVQLAAPMQEFLPLETYNQFFTMHGTVMMFLFAVPMVEAIGVLLLPQMLAARDLPFPRLSAYAFWAYFVGGLLFFCSLFVGLAPDGGWFMYPPLTSIAYSPGINTDFWLLGIGFIEISAIAGAIEIIVGVLRTRAPGMTLSRMPIFAWAMLVFAVMIVVAFPSVILGTLLLELERAFNWPFFDPTRGGDPLLWQHLFWFFGHPEVYIIFLPAAGLMSMMVATIARTELVGYRLNVLAIIATGFISFGVWAHHMFSTGMPRVSTGYFSAASMAVSLPAGIQVFCWIATLASGRIRWSVPALFVVGGLLVFVMGGLTGVMVGMVPFDWQAHDTYFIVAHLHYVLIGGMVLPMFGAFYYWFGMTSARPLSERLGGWVFWLIFSGIHITFLPMHLTGLMGMPRRVYTYLPDRGLDLLNLVSTVGAFVIAAGVLLFVVDLFRNFRFSAEEEAGNVYGGGTLEWLPTGLYSTRSIPLVRSREPLWDDPGLARRVEEGRYFLPGSATGLRETLITSPINAEPQYLQIMPGPSPWPLAAAVGTALHFLALTVQAYGFSLVCGLVAVACVLRWLWETDRPLKHEEADVGAGIVLPVAITGPSSHGWWALNTLMVVMGMIAFMAVFAYLYLYGIHPEVWIAPPPLWQSGLVAGLAAAALGLAWASRAVLARSPKGVFPGQGPWLLAALGSGALAASAWLNWTGWQDAGLDAAASGQGATVFALAAFQGVCAAIAVIMAHYLGYRSGRGLLTGPANVTLDIVVRFIGYVALQGLLTALVVRFFPGG</sequence>
<keyword evidence="4" id="KW-1003">Cell membrane</keyword>
<evidence type="ECO:0000256" key="16">
    <source>
        <dbReference type="SAM" id="Phobius"/>
    </source>
</evidence>
<feature type="transmembrane region" description="Helical" evidence="16">
    <location>
        <begin position="782"/>
        <end position="804"/>
    </location>
</feature>
<organism evidence="18 19">
    <name type="scientific">Aurantiacibacter luteus</name>
    <dbReference type="NCBI Taxonomy" id="1581420"/>
    <lineage>
        <taxon>Bacteria</taxon>
        <taxon>Pseudomonadati</taxon>
        <taxon>Pseudomonadota</taxon>
        <taxon>Alphaproteobacteria</taxon>
        <taxon>Sphingomonadales</taxon>
        <taxon>Erythrobacteraceae</taxon>
        <taxon>Aurantiacibacter</taxon>
    </lineage>
</organism>
<keyword evidence="13 16" id="KW-0472">Membrane</keyword>
<dbReference type="GO" id="GO:0005886">
    <property type="term" value="C:plasma membrane"/>
    <property type="evidence" value="ECO:0007669"/>
    <property type="project" value="UniProtKB-SubCell"/>
</dbReference>
<dbReference type="EMBL" id="LBHB01000002">
    <property type="protein sequence ID" value="KLE34410.1"/>
    <property type="molecule type" value="Genomic_DNA"/>
</dbReference>
<evidence type="ECO:0000256" key="4">
    <source>
        <dbReference type="ARBA" id="ARBA00022475"/>
    </source>
</evidence>
<dbReference type="GO" id="GO:0009060">
    <property type="term" value="P:aerobic respiration"/>
    <property type="evidence" value="ECO:0007669"/>
    <property type="project" value="InterPro"/>
</dbReference>
<reference evidence="18 19" key="1">
    <citation type="submission" date="2015-04" db="EMBL/GenBank/DDBJ databases">
        <title>The draft genome sequence of Erythrobacter luteus KA37.</title>
        <authorList>
            <person name="Zhuang L."/>
            <person name="Liu Y."/>
            <person name="Shao Z."/>
        </authorList>
    </citation>
    <scope>NUCLEOTIDE SEQUENCE [LARGE SCALE GENOMIC DNA]</scope>
    <source>
        <strain evidence="18 19">KA37</strain>
    </source>
</reference>
<dbReference type="OrthoDB" id="9803294at2"/>
<name>A0A0G9MUK3_9SPHN</name>
<dbReference type="InterPro" id="IPR023616">
    <property type="entry name" value="Cyt_c_oxase-like_su1_dom"/>
</dbReference>
<gene>
    <name evidence="18" type="ORF">AAW00_09290</name>
</gene>
<keyword evidence="5 14" id="KW-0349">Heme</keyword>
<evidence type="ECO:0000256" key="10">
    <source>
        <dbReference type="ARBA" id="ARBA00022989"/>
    </source>
</evidence>
<keyword evidence="12" id="KW-0186">Copper</keyword>
<feature type="compositionally biased region" description="Basic and acidic residues" evidence="15">
    <location>
        <begin position="1"/>
        <end position="11"/>
    </location>
</feature>
<dbReference type="InterPro" id="IPR000883">
    <property type="entry name" value="Cyt_C_Oxase_1"/>
</dbReference>
<feature type="transmembrane region" description="Helical" evidence="16">
    <location>
        <begin position="178"/>
        <end position="204"/>
    </location>
</feature>
<dbReference type="GO" id="GO:0015990">
    <property type="term" value="P:electron transport coupled proton transport"/>
    <property type="evidence" value="ECO:0007669"/>
    <property type="project" value="TreeGrafter"/>
</dbReference>
<dbReference type="GO" id="GO:0004129">
    <property type="term" value="F:cytochrome-c oxidase activity"/>
    <property type="evidence" value="ECO:0007669"/>
    <property type="project" value="InterPro"/>
</dbReference>
<keyword evidence="7 14" id="KW-0812">Transmembrane</keyword>
<evidence type="ECO:0000313" key="18">
    <source>
        <dbReference type="EMBL" id="KLE34410.1"/>
    </source>
</evidence>
<feature type="region of interest" description="Disordered" evidence="15">
    <location>
        <begin position="1"/>
        <end position="21"/>
    </location>
</feature>
<evidence type="ECO:0000256" key="5">
    <source>
        <dbReference type="ARBA" id="ARBA00022617"/>
    </source>
</evidence>
<dbReference type="PATRIC" id="fig|1581420.6.peg.1905"/>
<evidence type="ECO:0000256" key="14">
    <source>
        <dbReference type="RuleBase" id="RU000370"/>
    </source>
</evidence>
<feature type="transmembrane region" description="Helical" evidence="16">
    <location>
        <begin position="483"/>
        <end position="504"/>
    </location>
</feature>
<feature type="domain" description="Cytochrome oxidase subunit I profile" evidence="17">
    <location>
        <begin position="32"/>
        <end position="556"/>
    </location>
</feature>
<accession>A0A0G9MUK3</accession>
<feature type="transmembrane region" description="Helical" evidence="16">
    <location>
        <begin position="91"/>
        <end position="115"/>
    </location>
</feature>
<feature type="transmembrane region" description="Helical" evidence="16">
    <location>
        <begin position="825"/>
        <end position="843"/>
    </location>
</feature>
<dbReference type="RefSeq" id="WP_047004057.1">
    <property type="nucleotide sequence ID" value="NZ_LBHB01000002.1"/>
</dbReference>
<feature type="transmembrane region" description="Helical" evidence="16">
    <location>
        <begin position="669"/>
        <end position="691"/>
    </location>
</feature>
<keyword evidence="11" id="KW-0408">Iron</keyword>